<sequence length="464" mass="54823">MAKIQKQANHFEARYKKYIRNSIADNSRSHINRSNEDRKNENDDIKKHLIDYENSNQTIIGSFLFTLLYQSRFEKDKYMQTRLHTLKTIYQFVVDNQAWYDLWKAFVTIENKLNAKGVVINHQLSTEIFDLLRMNLPLFKWVIGLHNDNTPILKRPHFFVTEQVLNMFERGERGIGRKKIRELRTIQYQSIEIQNYLLYSFGLYSEDNLDLLPARGMNYDALNNGMIHLPRIVGEWSDLAGFIEDNRHYTLNPNGVVIDCYNCGDIDQILFIERRGYLVWKVHFKNAGYQLNHKYELIQDPSGSELSGYFTHDFYPRSTFTVHSDFIDFEFKLYAFLLECYADIVCGADVLNKAFNRNVVNLGVRGMTEEYHEGLEDKIGFRFIPRKIHLIAKEKAKDVNEYEEEMKKYFVAGHIRKLPEGQNPSKEARLHASEFGIELPDEYTFVRPYEAGEERIRSYYVKKI</sequence>
<evidence type="ECO:0000313" key="1">
    <source>
        <dbReference type="EMBL" id="ADO59836.1"/>
    </source>
</evidence>
<dbReference type="KEGG" id="ppm:PPSC2_25990"/>
<dbReference type="OrthoDB" id="2083567at2"/>
<protein>
    <submittedName>
        <fullName evidence="1">Uncharacterized protein</fullName>
    </submittedName>
</protein>
<reference evidence="1 2" key="1">
    <citation type="journal article" date="2011" name="J. Bacteriol.">
        <title>Complete genome sequence of Paenibacillus polymyxa SC2, a strain of plant growth-promoting Rhizobacterium with broad-spectrum antimicrobial activity.</title>
        <authorList>
            <person name="Ma M."/>
            <person name="Wang C."/>
            <person name="Ding Y."/>
            <person name="Li L."/>
            <person name="Shen D."/>
            <person name="Jiang X."/>
            <person name="Guan D."/>
            <person name="Cao F."/>
            <person name="Chen H."/>
            <person name="Feng R."/>
            <person name="Wang X."/>
            <person name="Ge Y."/>
            <person name="Yao L."/>
            <person name="Bing X."/>
            <person name="Yang X."/>
            <person name="Li J."/>
            <person name="Du B."/>
        </authorList>
    </citation>
    <scope>NUCLEOTIDE SEQUENCE [LARGE SCALE GENOMIC DNA]</scope>
    <source>
        <strain evidence="1 2">SC2</strain>
        <plasmid evidence="2">pSC2</plasmid>
    </source>
</reference>
<geneLocation type="plasmid" evidence="1 2">
    <name>pSC2</name>
</geneLocation>
<gene>
    <name evidence="1" type="ORF">PPSC2_25990</name>
</gene>
<dbReference type="HOGENOM" id="CLU_589044_0_0_9"/>
<accession>E3EKK4</accession>
<organism evidence="1 2">
    <name type="scientific">Paenibacillus polymyxa (strain SC2)</name>
    <name type="common">Bacillus polymyxa</name>
    <dbReference type="NCBI Taxonomy" id="886882"/>
    <lineage>
        <taxon>Bacteria</taxon>
        <taxon>Bacillati</taxon>
        <taxon>Bacillota</taxon>
        <taxon>Bacilli</taxon>
        <taxon>Bacillales</taxon>
        <taxon>Paenibacillaceae</taxon>
        <taxon>Paenibacillus</taxon>
    </lineage>
</organism>
<dbReference type="EMBL" id="CP002214">
    <property type="protein sequence ID" value="ADO59836.1"/>
    <property type="molecule type" value="Genomic_DNA"/>
</dbReference>
<name>E3EKK4_PAEPS</name>
<dbReference type="PATRIC" id="fig|886882.15.peg.5466"/>
<dbReference type="RefSeq" id="WP_013386250.1">
    <property type="nucleotide sequence ID" value="NC_014628.2"/>
</dbReference>
<dbReference type="AlphaFoldDB" id="E3EKK4"/>
<dbReference type="Proteomes" id="UP000006868">
    <property type="component" value="Plasmid pSC2"/>
</dbReference>
<keyword evidence="1" id="KW-0614">Plasmid</keyword>
<evidence type="ECO:0000313" key="2">
    <source>
        <dbReference type="Proteomes" id="UP000006868"/>
    </source>
</evidence>
<proteinExistence type="predicted"/>